<evidence type="ECO:0000313" key="4">
    <source>
        <dbReference type="Proteomes" id="UP000054251"/>
    </source>
</evidence>
<evidence type="ECO:0008006" key="5">
    <source>
        <dbReference type="Google" id="ProtNLM"/>
    </source>
</evidence>
<comment type="caution">
    <text evidence="3">The sequence shown here is derived from an EMBL/GenBank/DDBJ whole genome shotgun (WGS) entry which is preliminary data.</text>
</comment>
<evidence type="ECO:0000256" key="1">
    <source>
        <dbReference type="SAM" id="MobiDB-lite"/>
    </source>
</evidence>
<dbReference type="InterPro" id="IPR053228">
    <property type="entry name" value="Stereospecific_Lipase"/>
</dbReference>
<accession>A0A0V1PSA7</accession>
<feature type="chain" id="PRO_5006884460" description="Lipase B" evidence="2">
    <location>
        <begin position="21"/>
        <end position="475"/>
    </location>
</feature>
<dbReference type="GeneID" id="26842200"/>
<gene>
    <name evidence="3" type="ORF">AC631_05191</name>
</gene>
<reference evidence="3 4" key="1">
    <citation type="submission" date="2015-11" db="EMBL/GenBank/DDBJ databases">
        <title>The genome of Debaryomyces fabryi.</title>
        <authorList>
            <person name="Tafer H."/>
            <person name="Lopandic K."/>
        </authorList>
    </citation>
    <scope>NUCLEOTIDE SEQUENCE [LARGE SCALE GENOMIC DNA]</scope>
    <source>
        <strain evidence="3 4">CBS 789</strain>
    </source>
</reference>
<organism evidence="3 4">
    <name type="scientific">Debaryomyces fabryi</name>
    <dbReference type="NCBI Taxonomy" id="58627"/>
    <lineage>
        <taxon>Eukaryota</taxon>
        <taxon>Fungi</taxon>
        <taxon>Dikarya</taxon>
        <taxon>Ascomycota</taxon>
        <taxon>Saccharomycotina</taxon>
        <taxon>Pichiomycetes</taxon>
        <taxon>Debaryomycetaceae</taxon>
        <taxon>Debaryomyces</taxon>
    </lineage>
</organism>
<evidence type="ECO:0000256" key="2">
    <source>
        <dbReference type="SAM" id="SignalP"/>
    </source>
</evidence>
<keyword evidence="2" id="KW-0732">Signal</keyword>
<dbReference type="OrthoDB" id="4605274at2759"/>
<dbReference type="PANTHER" id="PTHR37574">
    <property type="entry name" value="LIPASE B"/>
    <property type="match status" value="1"/>
</dbReference>
<proteinExistence type="predicted"/>
<evidence type="ECO:0000313" key="3">
    <source>
        <dbReference type="EMBL" id="KRZ99044.1"/>
    </source>
</evidence>
<dbReference type="RefSeq" id="XP_015465147.1">
    <property type="nucleotide sequence ID" value="XM_015614020.1"/>
</dbReference>
<feature type="signal peptide" evidence="2">
    <location>
        <begin position="1"/>
        <end position="20"/>
    </location>
</feature>
<dbReference type="EMBL" id="LMYN01000179">
    <property type="protein sequence ID" value="KRZ99044.1"/>
    <property type="molecule type" value="Genomic_DNA"/>
</dbReference>
<dbReference type="SUPFAM" id="SSF53474">
    <property type="entry name" value="alpha/beta-Hydrolases"/>
    <property type="match status" value="1"/>
</dbReference>
<dbReference type="PANTHER" id="PTHR37574:SF1">
    <property type="entry name" value="LIPASE B"/>
    <property type="match status" value="1"/>
</dbReference>
<sequence length="475" mass="51673">MKVSLIQIAITALMASEINAHPTKELERRDLISSVDNIVNSAINDGKASENKAKSAISEIFDKINNGVKQDIEDLKQVGKSIADLLKSVVPTEDLSTPEGVQEYLGQLFQNSKDIFKDSIDMVAHGLKPGSIAGNIDGFSDEVNSSDNENTKEPEKSVYPQAESGDPSYSFSEKQLRSAIQIPEEYQYGNGSKNPVVLVPGTGSKGGMTYASNYAKLFKDTDYADPVWLNIPGYLLDDAQNNAEYVAYAINYISGISNNKNVSIISWSQGGLDTQWALKYWISTRSKVSNFIPISPDFKGTKMVPVICPFFPKLDCPPSVLQQDFNSTFIQVLRADGGDSAYVPTTSIYSGFDEIVQPQSGNGASAILNDDRNVGVTNNEVQTICPNKPAGKYYTHEGSLYNPVGYALAVDALTHDGPGQLSRIDLDTECGKIVPEGLTYTDLLATEALIPEALALIIGYDNKTREEPAIRSYAQ</sequence>
<name>A0A0V1PSA7_9ASCO</name>
<dbReference type="Gene3D" id="3.40.50.1820">
    <property type="entry name" value="alpha/beta hydrolase"/>
    <property type="match status" value="1"/>
</dbReference>
<dbReference type="InterPro" id="IPR029058">
    <property type="entry name" value="AB_hydrolase_fold"/>
</dbReference>
<feature type="region of interest" description="Disordered" evidence="1">
    <location>
        <begin position="136"/>
        <end position="167"/>
    </location>
</feature>
<dbReference type="Proteomes" id="UP000054251">
    <property type="component" value="Unassembled WGS sequence"/>
</dbReference>
<keyword evidence="4" id="KW-1185">Reference proteome</keyword>
<dbReference type="AlphaFoldDB" id="A0A0V1PSA7"/>
<protein>
    <recommendedName>
        <fullName evidence="5">Lipase B</fullName>
    </recommendedName>
</protein>